<accession>A0A923NQW2</accession>
<organism evidence="2 3">
    <name type="scientific">Zhenpiania hominis</name>
    <dbReference type="NCBI Taxonomy" id="2763644"/>
    <lineage>
        <taxon>Bacteria</taxon>
        <taxon>Bacillati</taxon>
        <taxon>Bacillota</taxon>
        <taxon>Clostridia</taxon>
        <taxon>Peptostreptococcales</taxon>
        <taxon>Anaerovoracaceae</taxon>
        <taxon>Zhenpiania</taxon>
    </lineage>
</organism>
<dbReference type="RefSeq" id="WP_187304118.1">
    <property type="nucleotide sequence ID" value="NZ_CBCTQH010000083.1"/>
</dbReference>
<sequence>MRETILEILSGVRSDIDFENNTKLIDDGILESLDIVAIVGELNDEFDVEISVEDLVPENFNSVDAMVELITRAQG</sequence>
<keyword evidence="3" id="KW-1185">Reference proteome</keyword>
<dbReference type="AlphaFoldDB" id="A0A923NQW2"/>
<dbReference type="PROSITE" id="PS50075">
    <property type="entry name" value="CARRIER"/>
    <property type="match status" value="1"/>
</dbReference>
<name>A0A923NQW2_9FIRM</name>
<evidence type="ECO:0000313" key="3">
    <source>
        <dbReference type="Proteomes" id="UP000602647"/>
    </source>
</evidence>
<dbReference type="Proteomes" id="UP000602647">
    <property type="component" value="Unassembled WGS sequence"/>
</dbReference>
<dbReference type="InterPro" id="IPR009081">
    <property type="entry name" value="PP-bd_ACP"/>
</dbReference>
<evidence type="ECO:0000313" key="2">
    <source>
        <dbReference type="EMBL" id="MBC6681020.1"/>
    </source>
</evidence>
<proteinExistence type="predicted"/>
<reference evidence="2" key="1">
    <citation type="submission" date="2020-08" db="EMBL/GenBank/DDBJ databases">
        <title>Genome public.</title>
        <authorList>
            <person name="Liu C."/>
            <person name="Sun Q."/>
        </authorList>
    </citation>
    <scope>NUCLEOTIDE SEQUENCE</scope>
    <source>
        <strain evidence="2">BX12</strain>
    </source>
</reference>
<feature type="domain" description="Carrier" evidence="1">
    <location>
        <begin position="1"/>
        <end position="74"/>
    </location>
</feature>
<gene>
    <name evidence="2" type="ORF">H9L42_14445</name>
</gene>
<protein>
    <submittedName>
        <fullName evidence="2">Acyl carrier protein</fullName>
    </submittedName>
</protein>
<dbReference type="InterPro" id="IPR036736">
    <property type="entry name" value="ACP-like_sf"/>
</dbReference>
<dbReference type="SUPFAM" id="SSF47336">
    <property type="entry name" value="ACP-like"/>
    <property type="match status" value="1"/>
</dbReference>
<comment type="caution">
    <text evidence="2">The sequence shown here is derived from an EMBL/GenBank/DDBJ whole genome shotgun (WGS) entry which is preliminary data.</text>
</comment>
<dbReference type="EMBL" id="JACRYT010000024">
    <property type="protein sequence ID" value="MBC6681020.1"/>
    <property type="molecule type" value="Genomic_DNA"/>
</dbReference>
<evidence type="ECO:0000259" key="1">
    <source>
        <dbReference type="PROSITE" id="PS50075"/>
    </source>
</evidence>
<dbReference type="Gene3D" id="1.10.1200.10">
    <property type="entry name" value="ACP-like"/>
    <property type="match status" value="1"/>
</dbReference>
<dbReference type="Pfam" id="PF00550">
    <property type="entry name" value="PP-binding"/>
    <property type="match status" value="1"/>
</dbReference>